<gene>
    <name evidence="2" type="ORF">RRG08_036579</name>
</gene>
<reference evidence="2" key="1">
    <citation type="journal article" date="2023" name="G3 (Bethesda)">
        <title>A reference genome for the long-term kleptoplast-retaining sea slug Elysia crispata morphotype clarki.</title>
        <authorList>
            <person name="Eastman K.E."/>
            <person name="Pendleton A.L."/>
            <person name="Shaikh M.A."/>
            <person name="Suttiyut T."/>
            <person name="Ogas R."/>
            <person name="Tomko P."/>
            <person name="Gavelis G."/>
            <person name="Widhalm J.R."/>
            <person name="Wisecaver J.H."/>
        </authorList>
    </citation>
    <scope>NUCLEOTIDE SEQUENCE</scope>
    <source>
        <strain evidence="2">ECLA1</strain>
    </source>
</reference>
<feature type="compositionally biased region" description="Basic and acidic residues" evidence="1">
    <location>
        <begin position="1"/>
        <end position="11"/>
    </location>
</feature>
<proteinExistence type="predicted"/>
<keyword evidence="3" id="KW-1185">Reference proteome</keyword>
<protein>
    <submittedName>
        <fullName evidence="2">Uncharacterized protein</fullName>
    </submittedName>
</protein>
<accession>A0AAE0ZQT1</accession>
<feature type="region of interest" description="Disordered" evidence="1">
    <location>
        <begin position="1"/>
        <end position="66"/>
    </location>
</feature>
<sequence>MKKKEKSESGRRAGNGEVTAARARSLRSKSQGMAGTTQNYSVTEEKGSGGDRMRRGPRISQEKKKRKPCQTHSCILANKHSIKYELENPGLICIKGLVSNHRSHRLILFEMFSVRRDKANGELVCFHCSTGLQDCRTYTAAALACSIHTQNVSPQDLGTSSWYKESWKIAKIDGQVCMVKTGSVLQLLITRSSSIKKYHIIVACGLLKYRDSNSMLGEKNTAVLETGNNQQKSSVVSMSENTVTAHHCGWALTRDVLCGFFNYALVTDLWLSVESRIVCP</sequence>
<feature type="compositionally biased region" description="Basic and acidic residues" evidence="1">
    <location>
        <begin position="43"/>
        <end position="54"/>
    </location>
</feature>
<feature type="compositionally biased region" description="Polar residues" evidence="1">
    <location>
        <begin position="28"/>
        <end position="42"/>
    </location>
</feature>
<evidence type="ECO:0000313" key="3">
    <source>
        <dbReference type="Proteomes" id="UP001283361"/>
    </source>
</evidence>
<evidence type="ECO:0000256" key="1">
    <source>
        <dbReference type="SAM" id="MobiDB-lite"/>
    </source>
</evidence>
<name>A0AAE0ZQT1_9GAST</name>
<dbReference type="EMBL" id="JAWDGP010003486">
    <property type="protein sequence ID" value="KAK3773889.1"/>
    <property type="molecule type" value="Genomic_DNA"/>
</dbReference>
<comment type="caution">
    <text evidence="2">The sequence shown here is derived from an EMBL/GenBank/DDBJ whole genome shotgun (WGS) entry which is preliminary data.</text>
</comment>
<dbReference type="AlphaFoldDB" id="A0AAE0ZQT1"/>
<organism evidence="2 3">
    <name type="scientific">Elysia crispata</name>
    <name type="common">lettuce slug</name>
    <dbReference type="NCBI Taxonomy" id="231223"/>
    <lineage>
        <taxon>Eukaryota</taxon>
        <taxon>Metazoa</taxon>
        <taxon>Spiralia</taxon>
        <taxon>Lophotrochozoa</taxon>
        <taxon>Mollusca</taxon>
        <taxon>Gastropoda</taxon>
        <taxon>Heterobranchia</taxon>
        <taxon>Euthyneura</taxon>
        <taxon>Panpulmonata</taxon>
        <taxon>Sacoglossa</taxon>
        <taxon>Placobranchoidea</taxon>
        <taxon>Plakobranchidae</taxon>
        <taxon>Elysia</taxon>
    </lineage>
</organism>
<dbReference type="Proteomes" id="UP001283361">
    <property type="component" value="Unassembled WGS sequence"/>
</dbReference>
<evidence type="ECO:0000313" key="2">
    <source>
        <dbReference type="EMBL" id="KAK3773889.1"/>
    </source>
</evidence>